<reference evidence="2 3" key="1">
    <citation type="submission" date="2019-05" db="EMBL/GenBank/DDBJ databases">
        <title>Another draft genome of Portunus trituberculatus and its Hox gene families provides insights of decapod evolution.</title>
        <authorList>
            <person name="Jeong J.-H."/>
            <person name="Song I."/>
            <person name="Kim S."/>
            <person name="Choi T."/>
            <person name="Kim D."/>
            <person name="Ryu S."/>
            <person name="Kim W."/>
        </authorList>
    </citation>
    <scope>NUCLEOTIDE SEQUENCE [LARGE SCALE GENOMIC DNA]</scope>
    <source>
        <tissue evidence="2">Muscle</tissue>
    </source>
</reference>
<proteinExistence type="predicted"/>
<evidence type="ECO:0000313" key="2">
    <source>
        <dbReference type="EMBL" id="MPC99498.1"/>
    </source>
</evidence>
<dbReference type="AlphaFoldDB" id="A0A5B7K2Y4"/>
<accession>A0A5B7K2Y4</accession>
<evidence type="ECO:0000256" key="1">
    <source>
        <dbReference type="SAM" id="MobiDB-lite"/>
    </source>
</evidence>
<feature type="compositionally biased region" description="Polar residues" evidence="1">
    <location>
        <begin position="72"/>
        <end position="82"/>
    </location>
</feature>
<name>A0A5B7K2Y4_PORTR</name>
<dbReference type="Proteomes" id="UP000324222">
    <property type="component" value="Unassembled WGS sequence"/>
</dbReference>
<keyword evidence="3" id="KW-1185">Reference proteome</keyword>
<feature type="compositionally biased region" description="Basic and acidic residues" evidence="1">
    <location>
        <begin position="62"/>
        <end position="71"/>
    </location>
</feature>
<feature type="region of interest" description="Disordered" evidence="1">
    <location>
        <begin position="90"/>
        <end position="109"/>
    </location>
</feature>
<feature type="region of interest" description="Disordered" evidence="1">
    <location>
        <begin position="62"/>
        <end position="82"/>
    </location>
</feature>
<comment type="caution">
    <text evidence="2">The sequence shown here is derived from an EMBL/GenBank/DDBJ whole genome shotgun (WGS) entry which is preliminary data.</text>
</comment>
<evidence type="ECO:0000313" key="3">
    <source>
        <dbReference type="Proteomes" id="UP000324222"/>
    </source>
</evidence>
<dbReference type="EMBL" id="VSRR010118631">
    <property type="protein sequence ID" value="MPC99498.1"/>
    <property type="molecule type" value="Genomic_DNA"/>
</dbReference>
<gene>
    <name evidence="2" type="ORF">E2C01_094915</name>
</gene>
<sequence>MFSGRHIRSSAYPVFRKACACGEGDTSVETSVVSVRIRIGGGGQEAAGSGCPWVEEVGRGEDTCTNRDSQHNTHTSQELNSSVKYGQYPSTYSKMVHHVPHKIEDRARG</sequence>
<protein>
    <submittedName>
        <fullName evidence="2">Uncharacterized protein</fullName>
    </submittedName>
</protein>
<organism evidence="2 3">
    <name type="scientific">Portunus trituberculatus</name>
    <name type="common">Swimming crab</name>
    <name type="synonym">Neptunus trituberculatus</name>
    <dbReference type="NCBI Taxonomy" id="210409"/>
    <lineage>
        <taxon>Eukaryota</taxon>
        <taxon>Metazoa</taxon>
        <taxon>Ecdysozoa</taxon>
        <taxon>Arthropoda</taxon>
        <taxon>Crustacea</taxon>
        <taxon>Multicrustacea</taxon>
        <taxon>Malacostraca</taxon>
        <taxon>Eumalacostraca</taxon>
        <taxon>Eucarida</taxon>
        <taxon>Decapoda</taxon>
        <taxon>Pleocyemata</taxon>
        <taxon>Brachyura</taxon>
        <taxon>Eubrachyura</taxon>
        <taxon>Portunoidea</taxon>
        <taxon>Portunidae</taxon>
        <taxon>Portuninae</taxon>
        <taxon>Portunus</taxon>
    </lineage>
</organism>